<proteinExistence type="predicted"/>
<dbReference type="Pfam" id="PF07398">
    <property type="entry name" value="MDMPI_C"/>
    <property type="match status" value="1"/>
</dbReference>
<protein>
    <submittedName>
        <fullName evidence="3">Uncharacterized protein (TIGR03083 family)</fullName>
    </submittedName>
</protein>
<keyword evidence="4" id="KW-1185">Reference proteome</keyword>
<accession>A0A3E0HCC4</accession>
<gene>
    <name evidence="3" type="ORF">BCF44_111357</name>
</gene>
<dbReference type="Pfam" id="PF11716">
    <property type="entry name" value="MDMPI_N"/>
    <property type="match status" value="1"/>
</dbReference>
<dbReference type="PANTHER" id="PTHR40758">
    <property type="entry name" value="CONSERVED PROTEIN"/>
    <property type="match status" value="1"/>
</dbReference>
<dbReference type="SUPFAM" id="SSF109854">
    <property type="entry name" value="DinB/YfiT-like putative metalloenzymes"/>
    <property type="match status" value="1"/>
</dbReference>
<dbReference type="GO" id="GO:0005886">
    <property type="term" value="C:plasma membrane"/>
    <property type="evidence" value="ECO:0007669"/>
    <property type="project" value="TreeGrafter"/>
</dbReference>
<dbReference type="AlphaFoldDB" id="A0A3E0HCC4"/>
<evidence type="ECO:0000313" key="3">
    <source>
        <dbReference type="EMBL" id="REH42052.1"/>
    </source>
</evidence>
<evidence type="ECO:0000259" key="2">
    <source>
        <dbReference type="Pfam" id="PF11716"/>
    </source>
</evidence>
<dbReference type="PANTHER" id="PTHR40758:SF1">
    <property type="entry name" value="CONSERVED PROTEIN"/>
    <property type="match status" value="1"/>
</dbReference>
<sequence length="250" mass="27013">METREWIAAVGGQGERLAAAAEQAGLTAPVPTCPDWVVRDLLLHLGGVHRWAATFVGQARTEPIDIAEPHDIADELPDDGGLIAWFRAGVTELVDVLTTAPADLDCWHFMRTAPSGSSFWARRQAHETTIHSVDAEAAAGLPSPIPSALAADGVDEMLCGFLPRNRRLHADSERSVLVSATDTGDHWLVRYGPERPAASRVPEAVKADDTIAGTAADLYLSLWNRRPWDGLTGDDGLSGLWADKVQVRWS</sequence>
<dbReference type="InterPro" id="IPR010872">
    <property type="entry name" value="MDMPI_C-term_domain"/>
</dbReference>
<name>A0A3E0HCC4_9PSEU</name>
<dbReference type="InterPro" id="IPR034660">
    <property type="entry name" value="DinB/YfiT-like"/>
</dbReference>
<evidence type="ECO:0000259" key="1">
    <source>
        <dbReference type="Pfam" id="PF07398"/>
    </source>
</evidence>
<dbReference type="OrthoDB" id="3671213at2"/>
<feature type="domain" description="MDMPI C-terminal" evidence="1">
    <location>
        <begin position="149"/>
        <end position="241"/>
    </location>
</feature>
<comment type="caution">
    <text evidence="3">The sequence shown here is derived from an EMBL/GenBank/DDBJ whole genome shotgun (WGS) entry which is preliminary data.</text>
</comment>
<dbReference type="Proteomes" id="UP000256269">
    <property type="component" value="Unassembled WGS sequence"/>
</dbReference>
<dbReference type="InterPro" id="IPR017517">
    <property type="entry name" value="Maleyloyr_isom"/>
</dbReference>
<dbReference type="GO" id="GO:0046872">
    <property type="term" value="F:metal ion binding"/>
    <property type="evidence" value="ECO:0007669"/>
    <property type="project" value="InterPro"/>
</dbReference>
<dbReference type="InterPro" id="IPR024344">
    <property type="entry name" value="MDMPI_metal-binding"/>
</dbReference>
<feature type="domain" description="Mycothiol-dependent maleylpyruvate isomerase metal-binding" evidence="2">
    <location>
        <begin position="11"/>
        <end position="135"/>
    </location>
</feature>
<dbReference type="NCBIfam" id="TIGR03083">
    <property type="entry name" value="maleylpyruvate isomerase family mycothiol-dependent enzyme"/>
    <property type="match status" value="1"/>
</dbReference>
<dbReference type="EMBL" id="QUNO01000011">
    <property type="protein sequence ID" value="REH42052.1"/>
    <property type="molecule type" value="Genomic_DNA"/>
</dbReference>
<reference evidence="3 4" key="1">
    <citation type="submission" date="2018-08" db="EMBL/GenBank/DDBJ databases">
        <title>Genomic Encyclopedia of Archaeal and Bacterial Type Strains, Phase II (KMG-II): from individual species to whole genera.</title>
        <authorList>
            <person name="Goeker M."/>
        </authorList>
    </citation>
    <scope>NUCLEOTIDE SEQUENCE [LARGE SCALE GENOMIC DNA]</scope>
    <source>
        <strain evidence="3 4">DSM 45791</strain>
    </source>
</reference>
<evidence type="ECO:0000313" key="4">
    <source>
        <dbReference type="Proteomes" id="UP000256269"/>
    </source>
</evidence>
<dbReference type="RefSeq" id="WP_116178048.1">
    <property type="nucleotide sequence ID" value="NZ_CP144375.1"/>
</dbReference>
<organism evidence="3 4">
    <name type="scientific">Kutzneria buriramensis</name>
    <dbReference type="NCBI Taxonomy" id="1045776"/>
    <lineage>
        <taxon>Bacteria</taxon>
        <taxon>Bacillati</taxon>
        <taxon>Actinomycetota</taxon>
        <taxon>Actinomycetes</taxon>
        <taxon>Pseudonocardiales</taxon>
        <taxon>Pseudonocardiaceae</taxon>
        <taxon>Kutzneria</taxon>
    </lineage>
</organism>